<protein>
    <submittedName>
        <fullName evidence="2">Squalene synthase HpnD</fullName>
    </submittedName>
</protein>
<name>A0A2R3Q8Z3_9BURK</name>
<dbReference type="Gene3D" id="1.10.600.10">
    <property type="entry name" value="Farnesyl Diphosphate Synthase"/>
    <property type="match status" value="1"/>
</dbReference>
<dbReference type="InterPro" id="IPR017828">
    <property type="entry name" value="SQ_synth_HpnD-like"/>
</dbReference>
<dbReference type="GO" id="GO:0016117">
    <property type="term" value="P:carotenoid biosynthetic process"/>
    <property type="evidence" value="ECO:0007669"/>
    <property type="project" value="InterPro"/>
</dbReference>
<organism evidence="2 3">
    <name type="scientific">Melaminivora suipulveris</name>
    <dbReference type="NCBI Taxonomy" id="2109913"/>
    <lineage>
        <taxon>Bacteria</taxon>
        <taxon>Pseudomonadati</taxon>
        <taxon>Pseudomonadota</taxon>
        <taxon>Betaproteobacteria</taxon>
        <taxon>Burkholderiales</taxon>
        <taxon>Comamonadaceae</taxon>
        <taxon>Melaminivora</taxon>
    </lineage>
</organism>
<dbReference type="PROSITE" id="PS01045">
    <property type="entry name" value="SQUALEN_PHYTOEN_SYN_2"/>
    <property type="match status" value="1"/>
</dbReference>
<dbReference type="RefSeq" id="WP_106682720.1">
    <property type="nucleotide sequence ID" value="NZ_CP027667.1"/>
</dbReference>
<dbReference type="InterPro" id="IPR002060">
    <property type="entry name" value="Squ/phyt_synthse"/>
</dbReference>
<dbReference type="SUPFAM" id="SSF48576">
    <property type="entry name" value="Terpenoid synthases"/>
    <property type="match status" value="1"/>
</dbReference>
<dbReference type="NCBIfam" id="TIGR03465">
    <property type="entry name" value="HpnD"/>
    <property type="match status" value="1"/>
</dbReference>
<dbReference type="SFLD" id="SFLDS00005">
    <property type="entry name" value="Isoprenoid_Synthase_Type_I"/>
    <property type="match status" value="1"/>
</dbReference>
<dbReference type="InterPro" id="IPR044843">
    <property type="entry name" value="Trans_IPPS_bact-type"/>
</dbReference>
<dbReference type="GO" id="GO:0051996">
    <property type="term" value="F:squalene synthase [NAD(P)H] activity"/>
    <property type="evidence" value="ECO:0007669"/>
    <property type="project" value="InterPro"/>
</dbReference>
<dbReference type="Pfam" id="PF00494">
    <property type="entry name" value="SQS_PSY"/>
    <property type="match status" value="1"/>
</dbReference>
<dbReference type="EMBL" id="CP027667">
    <property type="protein sequence ID" value="AVO48240.1"/>
    <property type="molecule type" value="Genomic_DNA"/>
</dbReference>
<keyword evidence="1" id="KW-0808">Transferase</keyword>
<dbReference type="SFLD" id="SFLDG01018">
    <property type="entry name" value="Squalene/Phytoene_Synthase_Lik"/>
    <property type="match status" value="1"/>
</dbReference>
<dbReference type="KEGG" id="mela:C6568_02445"/>
<gene>
    <name evidence="2" type="primary">hpnD</name>
    <name evidence="2" type="ORF">C6568_02445</name>
</gene>
<reference evidence="2 3" key="1">
    <citation type="submission" date="2018-03" db="EMBL/GenBank/DDBJ databases">
        <title>Genome sequencing of Melaminivora sp.</title>
        <authorList>
            <person name="Kim S.-J."/>
            <person name="Heo J."/>
            <person name="Ahn J.-H."/>
            <person name="Kwon S.-W."/>
        </authorList>
    </citation>
    <scope>NUCLEOTIDE SEQUENCE [LARGE SCALE GENOMIC DNA]</scope>
    <source>
        <strain evidence="2 3">SC2-9</strain>
    </source>
</reference>
<evidence type="ECO:0000313" key="2">
    <source>
        <dbReference type="EMBL" id="AVO48240.1"/>
    </source>
</evidence>
<dbReference type="InterPro" id="IPR033904">
    <property type="entry name" value="Trans_IPPS_HH"/>
</dbReference>
<evidence type="ECO:0000256" key="1">
    <source>
        <dbReference type="ARBA" id="ARBA00022679"/>
    </source>
</evidence>
<dbReference type="GO" id="GO:0004311">
    <property type="term" value="F:geranylgeranyl diphosphate synthase activity"/>
    <property type="evidence" value="ECO:0007669"/>
    <property type="project" value="InterPro"/>
</dbReference>
<accession>A0A2R3Q8Z3</accession>
<dbReference type="OrthoDB" id="9807580at2"/>
<sequence>MTPEQYVQQKAAASGSSFYYAFLFLPRERRAAITAFYAFCREVDDVVDEVNDPGVAAAKLDWWSGEVAKMFAGAPTHPATQALAPHIAAYGLQQRQLQAVIDGCRMDLTQTRYLDFADLARYCHLVAGVVGEVAARIFGQSQEATTDYAHKLGLAFQLTNIIRDVGEDALRGRVYLPVDELQRFDVKVSEITQRQHSDRFAALMRFQCERAQRTYDEALALLPAADRRAQKPGLMMASIYRTLLSEIAADGFQVLHQRTSLTPLRKLWLAWRVQALGRL</sequence>
<evidence type="ECO:0000313" key="3">
    <source>
        <dbReference type="Proteomes" id="UP000237925"/>
    </source>
</evidence>
<dbReference type="InterPro" id="IPR019845">
    <property type="entry name" value="Squalene/phytoene_synthase_CS"/>
</dbReference>
<dbReference type="PANTHER" id="PTHR31480">
    <property type="entry name" value="BIFUNCTIONAL LYCOPENE CYCLASE/PHYTOENE SYNTHASE"/>
    <property type="match status" value="1"/>
</dbReference>
<dbReference type="InterPro" id="IPR008949">
    <property type="entry name" value="Isoprenoid_synthase_dom_sf"/>
</dbReference>
<dbReference type="CDD" id="cd00683">
    <property type="entry name" value="Trans_IPPS_HH"/>
    <property type="match status" value="1"/>
</dbReference>
<dbReference type="SFLD" id="SFLDG01212">
    <property type="entry name" value="Phytoene_synthase_like"/>
    <property type="match status" value="1"/>
</dbReference>
<dbReference type="Proteomes" id="UP000237925">
    <property type="component" value="Chromosome"/>
</dbReference>
<dbReference type="AlphaFoldDB" id="A0A2R3Q8Z3"/>
<keyword evidence="3" id="KW-1185">Reference proteome</keyword>
<proteinExistence type="predicted"/>